<evidence type="ECO:0000313" key="1">
    <source>
        <dbReference type="EMBL" id="KAI3762684.1"/>
    </source>
</evidence>
<keyword evidence="2" id="KW-1185">Reference proteome</keyword>
<dbReference type="Proteomes" id="UP001056120">
    <property type="component" value="Linkage Group LG17"/>
</dbReference>
<reference evidence="1 2" key="2">
    <citation type="journal article" date="2022" name="Mol. Ecol. Resour.">
        <title>The genomes of chicory, endive, great burdock and yacon provide insights into Asteraceae paleo-polyploidization history and plant inulin production.</title>
        <authorList>
            <person name="Fan W."/>
            <person name="Wang S."/>
            <person name="Wang H."/>
            <person name="Wang A."/>
            <person name="Jiang F."/>
            <person name="Liu H."/>
            <person name="Zhao H."/>
            <person name="Xu D."/>
            <person name="Zhang Y."/>
        </authorList>
    </citation>
    <scope>NUCLEOTIDE SEQUENCE [LARGE SCALE GENOMIC DNA]</scope>
    <source>
        <strain evidence="2">cv. Yunnan</strain>
        <tissue evidence="1">Leaves</tissue>
    </source>
</reference>
<proteinExistence type="predicted"/>
<protein>
    <submittedName>
        <fullName evidence="1">Uncharacterized protein</fullName>
    </submittedName>
</protein>
<name>A0ACB9EUH7_9ASTR</name>
<dbReference type="EMBL" id="CM042034">
    <property type="protein sequence ID" value="KAI3762684.1"/>
    <property type="molecule type" value="Genomic_DNA"/>
</dbReference>
<evidence type="ECO:0000313" key="2">
    <source>
        <dbReference type="Proteomes" id="UP001056120"/>
    </source>
</evidence>
<comment type="caution">
    <text evidence="1">The sequence shown here is derived from an EMBL/GenBank/DDBJ whole genome shotgun (WGS) entry which is preliminary data.</text>
</comment>
<gene>
    <name evidence="1" type="ORF">L1987_53124</name>
</gene>
<reference evidence="2" key="1">
    <citation type="journal article" date="2022" name="Mol. Ecol. Resour.">
        <title>The genomes of chicory, endive, great burdock and yacon provide insights into Asteraceae palaeo-polyploidization history and plant inulin production.</title>
        <authorList>
            <person name="Fan W."/>
            <person name="Wang S."/>
            <person name="Wang H."/>
            <person name="Wang A."/>
            <person name="Jiang F."/>
            <person name="Liu H."/>
            <person name="Zhao H."/>
            <person name="Xu D."/>
            <person name="Zhang Y."/>
        </authorList>
    </citation>
    <scope>NUCLEOTIDE SEQUENCE [LARGE SCALE GENOMIC DNA]</scope>
    <source>
        <strain evidence="2">cv. Yunnan</strain>
    </source>
</reference>
<sequence length="301" mass="34071">MHVLSVQPVPLRPEKHVRKSVNTRLVSSQERVFELEQQVATQNSKIQTLEANQGYLVTLVYDLKKQIDDMKGKQSDQVNTRASNDDNDQGGGDDGGNDQGDHQDDTQGSDPFNFEFEGNLTDPKDGESSQHLDSDQAKNIQDDKVESLLDSEMERLNQDIDDEVNIPSLTVNVSEAGNARIQKELPPWRLPHGPPSKTHVTVNIESYYSKRGDRSCIASWAFDSEKNMYVVKRKSGRLEYYKKVNDFSLLTKLGLQPLNEAYFENIGRNGPAEMFRTFLNEQCLTNFAKMKAAESRLKKAK</sequence>
<organism evidence="1 2">
    <name type="scientific">Smallanthus sonchifolius</name>
    <dbReference type="NCBI Taxonomy" id="185202"/>
    <lineage>
        <taxon>Eukaryota</taxon>
        <taxon>Viridiplantae</taxon>
        <taxon>Streptophyta</taxon>
        <taxon>Embryophyta</taxon>
        <taxon>Tracheophyta</taxon>
        <taxon>Spermatophyta</taxon>
        <taxon>Magnoliopsida</taxon>
        <taxon>eudicotyledons</taxon>
        <taxon>Gunneridae</taxon>
        <taxon>Pentapetalae</taxon>
        <taxon>asterids</taxon>
        <taxon>campanulids</taxon>
        <taxon>Asterales</taxon>
        <taxon>Asteraceae</taxon>
        <taxon>Asteroideae</taxon>
        <taxon>Heliantheae alliance</taxon>
        <taxon>Millerieae</taxon>
        <taxon>Smallanthus</taxon>
    </lineage>
</organism>
<accession>A0ACB9EUH7</accession>